<feature type="domain" description="SP-RING-type" evidence="11">
    <location>
        <begin position="185"/>
        <end position="275"/>
    </location>
</feature>
<evidence type="ECO:0000256" key="10">
    <source>
        <dbReference type="PROSITE-ProRule" id="PRU00452"/>
    </source>
</evidence>
<evidence type="ECO:0000256" key="5">
    <source>
        <dbReference type="ARBA" id="ARBA00022723"/>
    </source>
</evidence>
<accession>A0A0L0P4V9</accession>
<gene>
    <name evidence="12" type="ORF">QG37_01599</name>
</gene>
<evidence type="ECO:0000313" key="12">
    <source>
        <dbReference type="EMBL" id="KNE01407.1"/>
    </source>
</evidence>
<comment type="subcellular location">
    <subcellularLocation>
        <location evidence="1">Nucleus</location>
    </subcellularLocation>
</comment>
<evidence type="ECO:0000259" key="11">
    <source>
        <dbReference type="PROSITE" id="PS51044"/>
    </source>
</evidence>
<dbReference type="VEuPathDB" id="FungiDB:CJJ07_000578"/>
<dbReference type="PANTHER" id="PTHR21330">
    <property type="entry name" value="E3 SUMO-PROTEIN LIGASE NSE2"/>
    <property type="match status" value="1"/>
</dbReference>
<keyword evidence="7" id="KW-0833">Ubl conjugation pathway</keyword>
<dbReference type="PANTHER" id="PTHR21330:SF1">
    <property type="entry name" value="E3 SUMO-PROTEIN LIGASE NSE2"/>
    <property type="match status" value="1"/>
</dbReference>
<evidence type="ECO:0000313" key="13">
    <source>
        <dbReference type="Proteomes" id="UP000037122"/>
    </source>
</evidence>
<dbReference type="GO" id="GO:0005634">
    <property type="term" value="C:nucleus"/>
    <property type="evidence" value="ECO:0007669"/>
    <property type="project" value="UniProtKB-SubCell"/>
</dbReference>
<evidence type="ECO:0000256" key="1">
    <source>
        <dbReference type="ARBA" id="ARBA00004123"/>
    </source>
</evidence>
<reference evidence="13" key="1">
    <citation type="journal article" date="2015" name="BMC Genomics">
        <title>Draft genome of a commonly misdiagnosed multidrug resistant pathogen Candida auris.</title>
        <authorList>
            <person name="Chatterjee S."/>
            <person name="Alampalli S.V."/>
            <person name="Nageshan R.K."/>
            <person name="Chettiar S.T."/>
            <person name="Joshi S."/>
            <person name="Tatu U.S."/>
        </authorList>
    </citation>
    <scope>NUCLEOTIDE SEQUENCE [LARGE SCALE GENOMIC DNA]</scope>
    <source>
        <strain evidence="13">6684</strain>
    </source>
</reference>
<evidence type="ECO:0000256" key="2">
    <source>
        <dbReference type="ARBA" id="ARBA00004718"/>
    </source>
</evidence>
<dbReference type="VEuPathDB" id="FungiDB:CJI96_0003358"/>
<dbReference type="VEuPathDB" id="FungiDB:QG37_01599"/>
<dbReference type="VEuPathDB" id="FungiDB:CJI97_000742"/>
<evidence type="ECO:0000256" key="3">
    <source>
        <dbReference type="ARBA" id="ARBA00008212"/>
    </source>
</evidence>
<dbReference type="GO" id="GO:0016925">
    <property type="term" value="P:protein sumoylation"/>
    <property type="evidence" value="ECO:0007669"/>
    <property type="project" value="UniProtKB-UniPathway"/>
</dbReference>
<dbReference type="SUPFAM" id="SSF57850">
    <property type="entry name" value="RING/U-box"/>
    <property type="match status" value="1"/>
</dbReference>
<dbReference type="Proteomes" id="UP000037122">
    <property type="component" value="Unassembled WGS sequence"/>
</dbReference>
<dbReference type="InterPro" id="IPR026846">
    <property type="entry name" value="Nse2(Mms21)"/>
</dbReference>
<dbReference type="GO" id="GO:0004842">
    <property type="term" value="F:ubiquitin-protein transferase activity"/>
    <property type="evidence" value="ECO:0007669"/>
    <property type="project" value="InterPro"/>
</dbReference>
<dbReference type="Gene3D" id="3.30.40.10">
    <property type="entry name" value="Zinc/RING finger domain, C3HC4 (zinc finger)"/>
    <property type="match status" value="1"/>
</dbReference>
<dbReference type="CDD" id="cd16651">
    <property type="entry name" value="SPL-RING_NSE2"/>
    <property type="match status" value="1"/>
</dbReference>
<dbReference type="GO" id="GO:0016567">
    <property type="term" value="P:protein ubiquitination"/>
    <property type="evidence" value="ECO:0007669"/>
    <property type="project" value="InterPro"/>
</dbReference>
<protein>
    <recommendedName>
        <fullName evidence="11">SP-RING-type domain-containing protein</fullName>
    </recommendedName>
</protein>
<sequence>MSSTEAAATGLPNFKDFPSYIPVHADIKVNTDSGSLLLLRELDEKLQKIKDDAESLIEYASERSHLVQNDKFQIYCSNTLKSYEQIYSAKVKLQALQLAMKNTHRELVEGRRSTLTLTLSNYDSCKELMKRNFADSFSENLDELLLEKLGAHLEGLLHRDPAFSYIKNALFVLQNPEDPLQDEQVDEELAVEGGKISLKDPLSLNYYSDPVVSKKCMHVFEREHIVRQIRATREKYACPVTGCNAYLTESDLSPDKLMKLRVKVYMGRANKREHESVVRI</sequence>
<dbReference type="VEuPathDB" id="FungiDB:CJJ09_002701"/>
<keyword evidence="8" id="KW-0862">Zinc</keyword>
<keyword evidence="4" id="KW-0808">Transferase</keyword>
<name>A0A0L0P4V9_CANAR</name>
<organism evidence="12 13">
    <name type="scientific">Candidozyma auris</name>
    <name type="common">Yeast</name>
    <name type="synonym">Candida auris</name>
    <dbReference type="NCBI Taxonomy" id="498019"/>
    <lineage>
        <taxon>Eukaryota</taxon>
        <taxon>Fungi</taxon>
        <taxon>Dikarya</taxon>
        <taxon>Ascomycota</taxon>
        <taxon>Saccharomycotina</taxon>
        <taxon>Pichiomycetes</taxon>
        <taxon>Metschnikowiaceae</taxon>
        <taxon>Candidozyma</taxon>
    </lineage>
</organism>
<dbReference type="VEuPathDB" id="FungiDB:B9J08_000741"/>
<keyword evidence="9" id="KW-0539">Nucleus</keyword>
<dbReference type="AlphaFoldDB" id="A0A0L0P4V9"/>
<dbReference type="GO" id="GO:0030915">
    <property type="term" value="C:Smc5-Smc6 complex"/>
    <property type="evidence" value="ECO:0007669"/>
    <property type="project" value="InterPro"/>
</dbReference>
<evidence type="ECO:0000256" key="6">
    <source>
        <dbReference type="ARBA" id="ARBA00022771"/>
    </source>
</evidence>
<dbReference type="GO" id="GO:0061665">
    <property type="term" value="F:SUMO ligase activity"/>
    <property type="evidence" value="ECO:0007669"/>
    <property type="project" value="TreeGrafter"/>
</dbReference>
<comment type="similarity">
    <text evidence="3">Belongs to the NSE2 family.</text>
</comment>
<dbReference type="InterPro" id="IPR013083">
    <property type="entry name" value="Znf_RING/FYVE/PHD"/>
</dbReference>
<dbReference type="Pfam" id="PF11789">
    <property type="entry name" value="zf-Nse"/>
    <property type="match status" value="1"/>
</dbReference>
<dbReference type="InterPro" id="IPR004181">
    <property type="entry name" value="Znf_MIZ"/>
</dbReference>
<dbReference type="GO" id="GO:0000724">
    <property type="term" value="P:double-strand break repair via homologous recombination"/>
    <property type="evidence" value="ECO:0007669"/>
    <property type="project" value="InterPro"/>
</dbReference>
<evidence type="ECO:0000256" key="7">
    <source>
        <dbReference type="ARBA" id="ARBA00022786"/>
    </source>
</evidence>
<dbReference type="PROSITE" id="PS51044">
    <property type="entry name" value="ZF_SP_RING"/>
    <property type="match status" value="1"/>
</dbReference>
<dbReference type="Gene3D" id="1.20.120.1010">
    <property type="match status" value="1"/>
</dbReference>
<comment type="caution">
    <text evidence="12">The sequence shown here is derived from an EMBL/GenBank/DDBJ whole genome shotgun (WGS) entry which is preliminary data.</text>
</comment>
<keyword evidence="6 10" id="KW-0863">Zinc-finger</keyword>
<evidence type="ECO:0000256" key="8">
    <source>
        <dbReference type="ARBA" id="ARBA00022833"/>
    </source>
</evidence>
<dbReference type="InterPro" id="IPR003613">
    <property type="entry name" value="Ubox_domain"/>
</dbReference>
<keyword evidence="5" id="KW-0479">Metal-binding</keyword>
<evidence type="ECO:0000256" key="4">
    <source>
        <dbReference type="ARBA" id="ARBA00022679"/>
    </source>
</evidence>
<dbReference type="SMART" id="SM00504">
    <property type="entry name" value="Ubox"/>
    <property type="match status" value="1"/>
</dbReference>
<comment type="pathway">
    <text evidence="2">Protein modification; protein sumoylation.</text>
</comment>
<evidence type="ECO:0000256" key="9">
    <source>
        <dbReference type="ARBA" id="ARBA00023242"/>
    </source>
</evidence>
<dbReference type="GO" id="GO:0008270">
    <property type="term" value="F:zinc ion binding"/>
    <property type="evidence" value="ECO:0007669"/>
    <property type="project" value="UniProtKB-KW"/>
</dbReference>
<dbReference type="UniPathway" id="UPA00886"/>
<dbReference type="EMBL" id="LGST01000012">
    <property type="protein sequence ID" value="KNE01407.1"/>
    <property type="molecule type" value="Genomic_DNA"/>
</dbReference>
<proteinExistence type="inferred from homology"/>